<name>A0ABT2GNC3_9MICO</name>
<dbReference type="Gene3D" id="3.40.190.10">
    <property type="entry name" value="Periplasmic binding protein-like II"/>
    <property type="match status" value="1"/>
</dbReference>
<evidence type="ECO:0000259" key="6">
    <source>
        <dbReference type="Pfam" id="PF00496"/>
    </source>
</evidence>
<feature type="chain" id="PRO_5045327129" evidence="5">
    <location>
        <begin position="33"/>
        <end position="525"/>
    </location>
</feature>
<organism evidence="7 8">
    <name type="scientific">Herbiconiux aconitum</name>
    <dbReference type="NCBI Taxonomy" id="2970913"/>
    <lineage>
        <taxon>Bacteria</taxon>
        <taxon>Bacillati</taxon>
        <taxon>Actinomycetota</taxon>
        <taxon>Actinomycetes</taxon>
        <taxon>Micrococcales</taxon>
        <taxon>Microbacteriaceae</taxon>
        <taxon>Herbiconiux</taxon>
    </lineage>
</organism>
<dbReference type="Pfam" id="PF00496">
    <property type="entry name" value="SBP_bac_5"/>
    <property type="match status" value="1"/>
</dbReference>
<dbReference type="InterPro" id="IPR030678">
    <property type="entry name" value="Peptide/Ni-bd"/>
</dbReference>
<proteinExistence type="inferred from homology"/>
<accession>A0ABT2GNC3</accession>
<comment type="subcellular location">
    <subcellularLocation>
        <location evidence="1">Cell envelope</location>
    </subcellularLocation>
</comment>
<reference evidence="7" key="1">
    <citation type="submission" date="2022-08" db="EMBL/GenBank/DDBJ databases">
        <authorList>
            <person name="Deng Y."/>
            <person name="Han X.-F."/>
            <person name="Zhang Y.-Q."/>
        </authorList>
    </citation>
    <scope>NUCLEOTIDE SEQUENCE</scope>
    <source>
        <strain evidence="7">CPCC 205763</strain>
    </source>
</reference>
<dbReference type="SUPFAM" id="SSF53850">
    <property type="entry name" value="Periplasmic binding protein-like II"/>
    <property type="match status" value="1"/>
</dbReference>
<keyword evidence="4 5" id="KW-0732">Signal</keyword>
<dbReference type="InterPro" id="IPR000914">
    <property type="entry name" value="SBP_5_dom"/>
</dbReference>
<dbReference type="PIRSF" id="PIRSF002741">
    <property type="entry name" value="MppA"/>
    <property type="match status" value="1"/>
</dbReference>
<dbReference type="PANTHER" id="PTHR30290:SF10">
    <property type="entry name" value="PERIPLASMIC OLIGOPEPTIDE-BINDING PROTEIN-RELATED"/>
    <property type="match status" value="1"/>
</dbReference>
<dbReference type="RefSeq" id="WP_259506220.1">
    <property type="nucleotide sequence ID" value="NZ_JANLCM010000001.1"/>
</dbReference>
<evidence type="ECO:0000256" key="1">
    <source>
        <dbReference type="ARBA" id="ARBA00004196"/>
    </source>
</evidence>
<comment type="similarity">
    <text evidence="2">Belongs to the bacterial solute-binding protein 5 family.</text>
</comment>
<dbReference type="CDD" id="cd08503">
    <property type="entry name" value="PBP2_NikA_DppA_OppA_like_17"/>
    <property type="match status" value="1"/>
</dbReference>
<keyword evidence="8" id="KW-1185">Reference proteome</keyword>
<dbReference type="InterPro" id="IPR039424">
    <property type="entry name" value="SBP_5"/>
</dbReference>
<feature type="signal peptide" evidence="5">
    <location>
        <begin position="1"/>
        <end position="32"/>
    </location>
</feature>
<protein>
    <submittedName>
        <fullName evidence="7">ABC transporter substrate-binding protein</fullName>
    </submittedName>
</protein>
<evidence type="ECO:0000256" key="4">
    <source>
        <dbReference type="ARBA" id="ARBA00022729"/>
    </source>
</evidence>
<sequence length="525" mass="55870">MRSEQLMRRPRSRSAGVTAIITLALALSACVAGPQAPPAPTAGGGLDGTPVDGGTITLSIVDPGSAVDPVTVSSPGGTSIVDTVAEKLVHVSGDYQAEPLLATSWQPSADGLSWTFTLRPGVTFNTGQPMTSADVVATFERLVAPDSASAGKGAFEGLLAGVSAPDDASVVFTLTKPFSDFPFLVSGSNTQILPADYEPGSWEKNPVGTGPFTVSSWNTGQSIVLTKNESYWNASEIHLAGLKMNIYRDQQARVLSFQSGAENALIGETIPFSLTSALDSNAYTVRTQAETGFSAFVLRTDQPPFDDVKVRQAVAAAIDRDAIINTVYGGGASLGNDTVYSPSDPVVPTGVEQREASADTVKSLLGDKKVSFTITTSSTDESQALLIQQQLKQYPNFDVEVKTMPADQYFAPGENSPWLTDPATITFWSSRPSPSQYINFLYRTGAVWNASHYSNPTLDTLADQYDAAVDPADRQAIVDQIGQIMNDDVPVIIAAFGNRREYLDPSVHMTTWAADVDYTGAWVDQ</sequence>
<gene>
    <name evidence="7" type="ORF">N1027_06215</name>
</gene>
<comment type="caution">
    <text evidence="7">The sequence shown here is derived from an EMBL/GenBank/DDBJ whole genome shotgun (WGS) entry which is preliminary data.</text>
</comment>
<dbReference type="PROSITE" id="PS51257">
    <property type="entry name" value="PROKAR_LIPOPROTEIN"/>
    <property type="match status" value="1"/>
</dbReference>
<dbReference type="PANTHER" id="PTHR30290">
    <property type="entry name" value="PERIPLASMIC BINDING COMPONENT OF ABC TRANSPORTER"/>
    <property type="match status" value="1"/>
</dbReference>
<dbReference type="EMBL" id="JANLCM010000001">
    <property type="protein sequence ID" value="MCS5717727.1"/>
    <property type="molecule type" value="Genomic_DNA"/>
</dbReference>
<evidence type="ECO:0000313" key="8">
    <source>
        <dbReference type="Proteomes" id="UP001165584"/>
    </source>
</evidence>
<dbReference type="Gene3D" id="3.10.105.10">
    <property type="entry name" value="Dipeptide-binding Protein, Domain 3"/>
    <property type="match status" value="1"/>
</dbReference>
<evidence type="ECO:0000256" key="5">
    <source>
        <dbReference type="SAM" id="SignalP"/>
    </source>
</evidence>
<keyword evidence="3" id="KW-0813">Transport</keyword>
<feature type="domain" description="Solute-binding protein family 5" evidence="6">
    <location>
        <begin position="98"/>
        <end position="409"/>
    </location>
</feature>
<evidence type="ECO:0000256" key="3">
    <source>
        <dbReference type="ARBA" id="ARBA00022448"/>
    </source>
</evidence>
<evidence type="ECO:0000313" key="7">
    <source>
        <dbReference type="EMBL" id="MCS5717727.1"/>
    </source>
</evidence>
<dbReference type="Proteomes" id="UP001165584">
    <property type="component" value="Unassembled WGS sequence"/>
</dbReference>
<evidence type="ECO:0000256" key="2">
    <source>
        <dbReference type="ARBA" id="ARBA00005695"/>
    </source>
</evidence>